<dbReference type="PANTHER" id="PTHR30619:SF1">
    <property type="entry name" value="RECOMBINATION PROTEIN 2"/>
    <property type="match status" value="1"/>
</dbReference>
<comment type="caution">
    <text evidence="1">The sequence shown here is derived from an EMBL/GenBank/DDBJ whole genome shotgun (WGS) entry which is preliminary data.</text>
</comment>
<name>A0A7Z6Y1N8_PSESF</name>
<organism evidence="1 2">
    <name type="scientific">Pseudomonas syringae pv. actinidiae</name>
    <dbReference type="NCBI Taxonomy" id="103796"/>
    <lineage>
        <taxon>Bacteria</taxon>
        <taxon>Pseudomonadati</taxon>
        <taxon>Pseudomonadota</taxon>
        <taxon>Gammaproteobacteria</taxon>
        <taxon>Pseudomonadales</taxon>
        <taxon>Pseudomonadaceae</taxon>
        <taxon>Pseudomonas</taxon>
        <taxon>Pseudomonas syringae</taxon>
    </lineage>
</organism>
<dbReference type="PANTHER" id="PTHR30619">
    <property type="entry name" value="DNA INTERNALIZATION/COMPETENCE PROTEIN COMEC/REC2"/>
    <property type="match status" value="1"/>
</dbReference>
<protein>
    <recommendedName>
        <fullName evidence="3">MBL fold metallo-hydrolase</fullName>
    </recommendedName>
</protein>
<evidence type="ECO:0000313" key="1">
    <source>
        <dbReference type="EMBL" id="RMP84166.1"/>
    </source>
</evidence>
<gene>
    <name evidence="1" type="ORF">ALQ15_00123</name>
</gene>
<dbReference type="EMBL" id="RBQT01000012">
    <property type="protein sequence ID" value="RMP84166.1"/>
    <property type="molecule type" value="Genomic_DNA"/>
</dbReference>
<dbReference type="SUPFAM" id="SSF56281">
    <property type="entry name" value="Metallo-hydrolase/oxidoreductase"/>
    <property type="match status" value="1"/>
</dbReference>
<proteinExistence type="predicted"/>
<dbReference type="InterPro" id="IPR036866">
    <property type="entry name" value="RibonucZ/Hydroxyglut_hydro"/>
</dbReference>
<dbReference type="RefSeq" id="WP_122280261.1">
    <property type="nucleotide sequence ID" value="NZ_RBQT01000012.1"/>
</dbReference>
<reference evidence="1 2" key="1">
    <citation type="submission" date="2018-08" db="EMBL/GenBank/DDBJ databases">
        <title>Recombination of ecologically and evolutionarily significant loci maintains genetic cohesion in the Pseudomonas syringae species complex.</title>
        <authorList>
            <person name="Dillon M."/>
            <person name="Thakur S."/>
            <person name="Almeida R.N.D."/>
            <person name="Weir B.S."/>
            <person name="Guttman D.S."/>
        </authorList>
    </citation>
    <scope>NUCLEOTIDE SEQUENCE [LARGE SCALE GENOMIC DNA]</scope>
    <source>
        <strain evidence="1 2">ICMP 19589</strain>
    </source>
</reference>
<dbReference type="AlphaFoldDB" id="A0A7Z6Y1N8"/>
<dbReference type="InterPro" id="IPR052159">
    <property type="entry name" value="Competence_DNA_uptake"/>
</dbReference>
<accession>A0A7Z6Y1N8</accession>
<dbReference type="Gene3D" id="3.60.15.10">
    <property type="entry name" value="Ribonuclease Z/Hydroxyacylglutathione hydrolase-like"/>
    <property type="match status" value="1"/>
</dbReference>
<evidence type="ECO:0000313" key="2">
    <source>
        <dbReference type="Proteomes" id="UP000282289"/>
    </source>
</evidence>
<evidence type="ECO:0008006" key="3">
    <source>
        <dbReference type="Google" id="ProtNLM"/>
    </source>
</evidence>
<dbReference type="Proteomes" id="UP000282289">
    <property type="component" value="Unassembled WGS sequence"/>
</dbReference>
<sequence>MSICVRFLQANHGDSILITHEGSDGVFNVLIDGGNGATFRHGPRARYAGALCLALDELKAKNQKINLAILTHIDDDHIEGLKRAFAAPGYLADMVKSIWFNSSRMISKYFNSPEIPENDIYLSNDSPETTVEQGRELEALLTDIGCERVPVVMAGQIHVEGPFKFTILSPDKEKLQKLLHKWHEEIDSGETTVKITDYSLSLDEIWLNDSFQADTSVYNGSSIAFILEVDGKSMLFLGDSHDEIIVRNLRALGFSEQKKLEVELVKISHHGSQHNTSSEFLSLINSPRYVVSTNGSKHGLPDKRTIARILASSEGKILFNYSNVISPLLLKDEVLEYISRLEVIGNDIRLLNDNL</sequence>